<keyword evidence="3" id="KW-0472">Membrane</keyword>
<gene>
    <name evidence="7" type="ORF">DILT_LOCUS17304</name>
</gene>
<evidence type="ECO:0000256" key="5">
    <source>
        <dbReference type="PROSITE-ProRule" id="PRU00043"/>
    </source>
</evidence>
<dbReference type="InterPro" id="IPR050174">
    <property type="entry name" value="Protocadherin/Cadherin-CA"/>
</dbReference>
<keyword evidence="3" id="KW-1133">Transmembrane helix</keyword>
<dbReference type="PANTHER" id="PTHR24028">
    <property type="entry name" value="CADHERIN-87A"/>
    <property type="match status" value="1"/>
</dbReference>
<keyword evidence="4" id="KW-0325">Glycoprotein</keyword>
<protein>
    <recommendedName>
        <fullName evidence="6">Cadherin domain-containing protein</fullName>
    </recommendedName>
</protein>
<dbReference type="GO" id="GO:0005886">
    <property type="term" value="C:plasma membrane"/>
    <property type="evidence" value="ECO:0007669"/>
    <property type="project" value="TreeGrafter"/>
</dbReference>
<dbReference type="PRINTS" id="PR00205">
    <property type="entry name" value="CADHERIN"/>
</dbReference>
<dbReference type="GO" id="GO:0007156">
    <property type="term" value="P:homophilic cell adhesion via plasma membrane adhesion molecules"/>
    <property type="evidence" value="ECO:0007669"/>
    <property type="project" value="InterPro"/>
</dbReference>
<keyword evidence="8" id="KW-1185">Reference proteome</keyword>
<dbReference type="CDD" id="cd11304">
    <property type="entry name" value="Cadherin_repeat"/>
    <property type="match status" value="3"/>
</dbReference>
<feature type="domain" description="Cadherin" evidence="6">
    <location>
        <begin position="59"/>
        <end position="135"/>
    </location>
</feature>
<dbReference type="Pfam" id="PF00028">
    <property type="entry name" value="Cadherin"/>
    <property type="match status" value="1"/>
</dbReference>
<dbReference type="SUPFAM" id="SSF49313">
    <property type="entry name" value="Cadherin-like"/>
    <property type="match status" value="1"/>
</dbReference>
<dbReference type="PANTHER" id="PTHR24028:SF146">
    <property type="entry name" value="CADHERIN 96CB, ISOFORM D-RELATED"/>
    <property type="match status" value="1"/>
</dbReference>
<dbReference type="OrthoDB" id="6252479at2759"/>
<dbReference type="GO" id="GO:0005509">
    <property type="term" value="F:calcium ion binding"/>
    <property type="evidence" value="ECO:0007669"/>
    <property type="project" value="UniProtKB-UniRule"/>
</dbReference>
<dbReference type="AlphaFoldDB" id="A0A3P7N4T1"/>
<reference evidence="7 8" key="1">
    <citation type="submission" date="2018-11" db="EMBL/GenBank/DDBJ databases">
        <authorList>
            <consortium name="Pathogen Informatics"/>
        </authorList>
    </citation>
    <scope>NUCLEOTIDE SEQUENCE [LARGE SCALE GENOMIC DNA]</scope>
</reference>
<evidence type="ECO:0000256" key="1">
    <source>
        <dbReference type="ARBA" id="ARBA00004167"/>
    </source>
</evidence>
<dbReference type="InterPro" id="IPR002126">
    <property type="entry name" value="Cadherin-like_dom"/>
</dbReference>
<dbReference type="Gene3D" id="2.60.40.60">
    <property type="entry name" value="Cadherins"/>
    <property type="match status" value="2"/>
</dbReference>
<evidence type="ECO:0000256" key="2">
    <source>
        <dbReference type="ARBA" id="ARBA00022692"/>
    </source>
</evidence>
<accession>A0A3P7N4T1</accession>
<dbReference type="PROSITE" id="PS50268">
    <property type="entry name" value="CADHERIN_2"/>
    <property type="match status" value="2"/>
</dbReference>
<dbReference type="Proteomes" id="UP000281553">
    <property type="component" value="Unassembled WGS sequence"/>
</dbReference>
<sequence length="281" mass="31974">MDNQIQNYVLHGDQLRQYFEIYTPSPRDFQLRLREPLDYEKQRSFTGSVEAYASAQATFRLDDRTGVVTLASRLRAHVRQKYSFKVRVKESSASARTSDFHQQTSLFSFPVAGPKSDTIDVIVNVLDINNFAPEIFLIDSMEEDGDTITVPENTDATLILTLRVRDRDLGDNGEVSCALDDSNDVGYKFRLNREPDPSLYTLHTRRRFDAEVEPAVVLNITCWDSGSPRQSTSRQIVVRIGDENEYAPVFNKQEYTASVVENARANQPVLQVSVLTPLFCY</sequence>
<organism evidence="7 8">
    <name type="scientific">Dibothriocephalus latus</name>
    <name type="common">Fish tapeworm</name>
    <name type="synonym">Diphyllobothrium latum</name>
    <dbReference type="NCBI Taxonomy" id="60516"/>
    <lineage>
        <taxon>Eukaryota</taxon>
        <taxon>Metazoa</taxon>
        <taxon>Spiralia</taxon>
        <taxon>Lophotrochozoa</taxon>
        <taxon>Platyhelminthes</taxon>
        <taxon>Cestoda</taxon>
        <taxon>Eucestoda</taxon>
        <taxon>Diphyllobothriidea</taxon>
        <taxon>Diphyllobothriidae</taxon>
        <taxon>Dibothriocephalus</taxon>
    </lineage>
</organism>
<dbReference type="SMART" id="SM00112">
    <property type="entry name" value="CA"/>
    <property type="match status" value="2"/>
</dbReference>
<proteinExistence type="predicted"/>
<name>A0A3P7N4T1_DIBLA</name>
<comment type="subcellular location">
    <subcellularLocation>
        <location evidence="1">Membrane</location>
        <topology evidence="1">Single-pass membrane protein</topology>
    </subcellularLocation>
</comment>
<dbReference type="InterPro" id="IPR015919">
    <property type="entry name" value="Cadherin-like_sf"/>
</dbReference>
<evidence type="ECO:0000313" key="7">
    <source>
        <dbReference type="EMBL" id="VDN37384.1"/>
    </source>
</evidence>
<keyword evidence="2" id="KW-0812">Transmembrane</keyword>
<evidence type="ECO:0000313" key="8">
    <source>
        <dbReference type="Proteomes" id="UP000281553"/>
    </source>
</evidence>
<dbReference type="EMBL" id="UYRU01090793">
    <property type="protein sequence ID" value="VDN37384.1"/>
    <property type="molecule type" value="Genomic_DNA"/>
</dbReference>
<evidence type="ECO:0000259" key="6">
    <source>
        <dbReference type="PROSITE" id="PS50268"/>
    </source>
</evidence>
<keyword evidence="5" id="KW-0106">Calcium</keyword>
<evidence type="ECO:0000256" key="4">
    <source>
        <dbReference type="ARBA" id="ARBA00023180"/>
    </source>
</evidence>
<feature type="domain" description="Cadherin" evidence="6">
    <location>
        <begin position="142"/>
        <end position="250"/>
    </location>
</feature>
<evidence type="ECO:0000256" key="3">
    <source>
        <dbReference type="ARBA" id="ARBA00022989"/>
    </source>
</evidence>